<dbReference type="EMBL" id="CM000761">
    <property type="protein sequence ID" value="EER95801.1"/>
    <property type="molecule type" value="Genomic_DNA"/>
</dbReference>
<dbReference type="HOGENOM" id="CLU_022287_0_0_1"/>
<reference evidence="2 3" key="1">
    <citation type="journal article" date="2009" name="Nature">
        <title>The Sorghum bicolor genome and the diversification of grasses.</title>
        <authorList>
            <person name="Paterson A.H."/>
            <person name="Bowers J.E."/>
            <person name="Bruggmann R."/>
            <person name="Dubchak I."/>
            <person name="Grimwood J."/>
            <person name="Gundlach H."/>
            <person name="Haberer G."/>
            <person name="Hellsten U."/>
            <person name="Mitros T."/>
            <person name="Poliakov A."/>
            <person name="Schmutz J."/>
            <person name="Spannagl M."/>
            <person name="Tang H."/>
            <person name="Wang X."/>
            <person name="Wicker T."/>
            <person name="Bharti A.K."/>
            <person name="Chapman J."/>
            <person name="Feltus F.A."/>
            <person name="Gowik U."/>
            <person name="Grigoriev I.V."/>
            <person name="Lyons E."/>
            <person name="Maher C.A."/>
            <person name="Martis M."/>
            <person name="Narechania A."/>
            <person name="Otillar R.P."/>
            <person name="Penning B.W."/>
            <person name="Salamov A.A."/>
            <person name="Wang Y."/>
            <person name="Zhang L."/>
            <person name="Carpita N.C."/>
            <person name="Freeling M."/>
            <person name="Gingle A.R."/>
            <person name="Hash C.T."/>
            <person name="Keller B."/>
            <person name="Klein P."/>
            <person name="Kresovich S."/>
            <person name="McCann M.C."/>
            <person name="Ming R."/>
            <person name="Peterson D.G."/>
            <person name="Mehboob-ur-Rahman"/>
            <person name="Ware D."/>
            <person name="Westhoff P."/>
            <person name="Mayer K.F."/>
            <person name="Messing J."/>
            <person name="Rokhsar D.S."/>
        </authorList>
    </citation>
    <scope>NUCLEOTIDE SEQUENCE [LARGE SCALE GENOMIC DNA]</scope>
    <source>
        <strain evidence="3">cv. BTx623</strain>
    </source>
</reference>
<keyword evidence="3" id="KW-1185">Reference proteome</keyword>
<reference evidence="3" key="2">
    <citation type="journal article" date="2018" name="Plant J.">
        <title>The Sorghum bicolor reference genome: improved assembly, gene annotations, a transcriptome atlas, and signatures of genome organization.</title>
        <authorList>
            <person name="McCormick R.F."/>
            <person name="Truong S.K."/>
            <person name="Sreedasyam A."/>
            <person name="Jenkins J."/>
            <person name="Shu S."/>
            <person name="Sims D."/>
            <person name="Kennedy M."/>
            <person name="Amirebrahimi M."/>
            <person name="Weers B.D."/>
            <person name="McKinley B."/>
            <person name="Mattison A."/>
            <person name="Morishige D.T."/>
            <person name="Grimwood J."/>
            <person name="Schmutz J."/>
            <person name="Mullet J.E."/>
        </authorList>
    </citation>
    <scope>NUCLEOTIDE SEQUENCE [LARGE SCALE GENOMIC DNA]</scope>
    <source>
        <strain evidence="3">cv. BTx623</strain>
    </source>
</reference>
<proteinExistence type="predicted"/>
<dbReference type="OMA" id="DMESQTH"/>
<dbReference type="PANTHER" id="PTHR33377:SF99">
    <property type="entry name" value="OSJNBB0004G23.8-LIKE PROTEIN"/>
    <property type="match status" value="1"/>
</dbReference>
<dbReference type="AlphaFoldDB" id="C5X824"/>
<dbReference type="InterPro" id="IPR013181">
    <property type="entry name" value="DUF1719"/>
</dbReference>
<sequence>MAESVTSAIIGETVSRIISSVTVKDEKSWGRENIERLEMGHIKMEVALQISDRWKINHAPLLQWRRKLKHAAQECDNIRHRFQQRALEEEEIRQEVSQSSFPKRIAHAAKSFTSYCTGLISNDESSNNSAIIRRFERFADGASEFLRFIELGGTPYRYMPFDSLVRHLSAGEELKCKIVRGNEYPSFLIWFVPFNGAKHGTEASLVFVQKDSNAPENNFFFSIMLQISESTDIVGITIKYLQLFAPHFKSVVEIIRRELTKLSIQDFSLPWVPFTDYCHSEHLDNFQSIGSQWFRPNPLCCKQRDQHELHHISNLDMVGLPGVSLEPVIEKNWQELCLSIEVHLYCQVSLSDRNKQSTLFLECKKSFEDSTLKVGFLFTPHGSSENMLPVNKSSATVAISGEGQHCLNTDIALEQVGDIMLPNAINYFHHNTEATVYQMLWKSRHSIAYIQVERENLKSPGSQRTIGGGTKRKRLQQQDQDMESQTHVVSQFYYLWIPHAPIHLQGSIVNWFKKQKEIELAAQPQHLKF</sequence>
<dbReference type="PANTHER" id="PTHR33377">
    <property type="entry name" value="OS10G0134700 PROTEIN-RELATED"/>
    <property type="match status" value="1"/>
</dbReference>
<feature type="region of interest" description="Disordered" evidence="1">
    <location>
        <begin position="459"/>
        <end position="481"/>
    </location>
</feature>
<evidence type="ECO:0000313" key="2">
    <source>
        <dbReference type="EMBL" id="EER95801.1"/>
    </source>
</evidence>
<dbReference type="Proteomes" id="UP000000768">
    <property type="component" value="Chromosome 2"/>
</dbReference>
<name>C5X824_SORBI</name>
<protein>
    <submittedName>
        <fullName evidence="2">Uncharacterized protein</fullName>
    </submittedName>
</protein>
<evidence type="ECO:0000256" key="1">
    <source>
        <dbReference type="SAM" id="MobiDB-lite"/>
    </source>
</evidence>
<dbReference type="Pfam" id="PF08224">
    <property type="entry name" value="DUF1719"/>
    <property type="match status" value="1"/>
</dbReference>
<accession>C5X824</accession>
<gene>
    <name evidence="2" type="ORF">SORBI_3002G017400</name>
</gene>
<dbReference type="Gramene" id="EER95801">
    <property type="protein sequence ID" value="EER95801"/>
    <property type="gene ID" value="SORBI_3002G017400"/>
</dbReference>
<dbReference type="InParanoid" id="C5X824"/>
<dbReference type="SMART" id="SM01157">
    <property type="entry name" value="DUF1719"/>
    <property type="match status" value="1"/>
</dbReference>
<evidence type="ECO:0000313" key="3">
    <source>
        <dbReference type="Proteomes" id="UP000000768"/>
    </source>
</evidence>
<organism evidence="2 3">
    <name type="scientific">Sorghum bicolor</name>
    <name type="common">Sorghum</name>
    <name type="synonym">Sorghum vulgare</name>
    <dbReference type="NCBI Taxonomy" id="4558"/>
    <lineage>
        <taxon>Eukaryota</taxon>
        <taxon>Viridiplantae</taxon>
        <taxon>Streptophyta</taxon>
        <taxon>Embryophyta</taxon>
        <taxon>Tracheophyta</taxon>
        <taxon>Spermatophyta</taxon>
        <taxon>Magnoliopsida</taxon>
        <taxon>Liliopsida</taxon>
        <taxon>Poales</taxon>
        <taxon>Poaceae</taxon>
        <taxon>PACMAD clade</taxon>
        <taxon>Panicoideae</taxon>
        <taxon>Andropogonodae</taxon>
        <taxon>Andropogoneae</taxon>
        <taxon>Sorghinae</taxon>
        <taxon>Sorghum</taxon>
    </lineage>
</organism>